<keyword evidence="1" id="KW-0472">Membrane</keyword>
<sequence length="286" mass="30552">MSGSQAALSRYPQIWTRFARSCQEPFRAIGQFALFNAQTVYHLPLTLRKYRRETLARMINLAWGRGALLVDGGVIAVLIILGTAIGAMVAIEAWATLNLMGFGALAGIIGGLANVREMAPLVAGIAFAAQCGCRMTAEIGSMRIAEEIDALEAMGLRPIPFVVGTRLIGGLLCVIPGYACTLLTSFFVAKLMILGYYHAAGGTYEHYFVQFLSPADLLYSTIKASSFAAAVIVIHCYYGYFASGGPVGVGIASGRAVRASLVGVMTLDFVLTVMLWGIKPTFVFKG</sequence>
<dbReference type="Pfam" id="PF02405">
    <property type="entry name" value="MlaE"/>
    <property type="match status" value="1"/>
</dbReference>
<dbReference type="EMBL" id="JAYJJU010000025">
    <property type="protein sequence ID" value="MEB3034053.1"/>
    <property type="molecule type" value="Genomic_DNA"/>
</dbReference>
<feature type="transmembrane region" description="Helical" evidence="1">
    <location>
        <begin position="217"/>
        <end position="238"/>
    </location>
</feature>
<keyword evidence="1" id="KW-1133">Transmembrane helix</keyword>
<keyword evidence="3" id="KW-1185">Reference proteome</keyword>
<dbReference type="InterPro" id="IPR030802">
    <property type="entry name" value="Permease_MalE"/>
</dbReference>
<dbReference type="PANTHER" id="PTHR30188:SF13">
    <property type="entry name" value="CONSERVED HYPOTHETICAL INTEGRAL MEMBRANE PROTEIN YRBE3B"/>
    <property type="match status" value="1"/>
</dbReference>
<accession>A0ABU5Y1G4</accession>
<dbReference type="Proteomes" id="UP001298593">
    <property type="component" value="Unassembled WGS sequence"/>
</dbReference>
<feature type="transmembrane region" description="Helical" evidence="1">
    <location>
        <begin position="97"/>
        <end position="115"/>
    </location>
</feature>
<name>A0ABU5Y1G4_9MYCO</name>
<evidence type="ECO:0000256" key="1">
    <source>
        <dbReference type="SAM" id="Phobius"/>
    </source>
</evidence>
<feature type="transmembrane region" description="Helical" evidence="1">
    <location>
        <begin position="259"/>
        <end position="278"/>
    </location>
</feature>
<dbReference type="PANTHER" id="PTHR30188">
    <property type="entry name" value="ABC TRANSPORTER PERMEASE PROTEIN-RELATED"/>
    <property type="match status" value="1"/>
</dbReference>
<feature type="transmembrane region" description="Helical" evidence="1">
    <location>
        <begin position="68"/>
        <end position="91"/>
    </location>
</feature>
<protein>
    <submittedName>
        <fullName evidence="2">ABC transporter permease</fullName>
    </submittedName>
</protein>
<comment type="caution">
    <text evidence="2">The sequence shown here is derived from an EMBL/GenBank/DDBJ whole genome shotgun (WGS) entry which is preliminary data.</text>
</comment>
<organism evidence="2 3">
    <name type="scientific">[Mycobacterium] nativiensis</name>
    <dbReference type="NCBI Taxonomy" id="2855503"/>
    <lineage>
        <taxon>Bacteria</taxon>
        <taxon>Bacillati</taxon>
        <taxon>Actinomycetota</taxon>
        <taxon>Actinomycetes</taxon>
        <taxon>Mycobacteriales</taxon>
        <taxon>Mycobacteriaceae</taxon>
        <taxon>Mycolicibacter</taxon>
    </lineage>
</organism>
<reference evidence="2 3" key="1">
    <citation type="submission" date="2023-12" db="EMBL/GenBank/DDBJ databases">
        <title>Description of new species of Mycobacterium terrae complex isolated from sewage at the Sao Paulo Zoological Park Foundation in Brazil.</title>
        <authorList>
            <person name="Romagnoli C.L."/>
            <person name="Conceicao E.C."/>
            <person name="Machado E."/>
            <person name="Barreto L.B.P.F."/>
            <person name="Sharma A."/>
            <person name="Silva N.M."/>
            <person name="Marques L.E."/>
            <person name="Juliana M.A."/>
            <person name="Lourenco M.C.S."/>
            <person name="Digiampietri L.A."/>
            <person name="Suffys P.N."/>
            <person name="Viana-Niero C."/>
        </authorList>
    </citation>
    <scope>NUCLEOTIDE SEQUENCE [LARGE SCALE GENOMIC DNA]</scope>
    <source>
        <strain evidence="2 3">MYC340</strain>
    </source>
</reference>
<feature type="transmembrane region" description="Helical" evidence="1">
    <location>
        <begin position="167"/>
        <end position="197"/>
    </location>
</feature>
<evidence type="ECO:0000313" key="2">
    <source>
        <dbReference type="EMBL" id="MEB3034053.1"/>
    </source>
</evidence>
<dbReference type="RefSeq" id="WP_224972920.1">
    <property type="nucleotide sequence ID" value="NZ_JAYJJU010000025.1"/>
</dbReference>
<evidence type="ECO:0000313" key="3">
    <source>
        <dbReference type="Proteomes" id="UP001298593"/>
    </source>
</evidence>
<gene>
    <name evidence="2" type="ORF">KV113_21175</name>
</gene>
<proteinExistence type="predicted"/>
<keyword evidence="1" id="KW-0812">Transmembrane</keyword>